<comment type="catalytic activity">
    <reaction evidence="8">
        <text>L-seryl-[protein] + ATP = O-phospho-L-seryl-[protein] + ADP + H(+)</text>
        <dbReference type="Rhea" id="RHEA:17989"/>
        <dbReference type="Rhea" id="RHEA-COMP:9863"/>
        <dbReference type="Rhea" id="RHEA-COMP:11604"/>
        <dbReference type="ChEBI" id="CHEBI:15378"/>
        <dbReference type="ChEBI" id="CHEBI:29999"/>
        <dbReference type="ChEBI" id="CHEBI:30616"/>
        <dbReference type="ChEBI" id="CHEBI:83421"/>
        <dbReference type="ChEBI" id="CHEBI:456216"/>
        <dbReference type="EC" id="2.7.11.1"/>
    </reaction>
</comment>
<evidence type="ECO:0000313" key="12">
    <source>
        <dbReference type="Proteomes" id="UP001321760"/>
    </source>
</evidence>
<dbReference type="PANTHER" id="PTHR47634:SF9">
    <property type="entry name" value="PROTEIN KINASE DOMAIN-CONTAINING PROTEIN-RELATED"/>
    <property type="match status" value="1"/>
</dbReference>
<evidence type="ECO:0000259" key="10">
    <source>
        <dbReference type="PROSITE" id="PS50011"/>
    </source>
</evidence>
<evidence type="ECO:0000256" key="2">
    <source>
        <dbReference type="ARBA" id="ARBA00022527"/>
    </source>
</evidence>
<dbReference type="PANTHER" id="PTHR47634">
    <property type="entry name" value="PROTEIN KINASE DOMAIN-CONTAINING PROTEIN-RELATED"/>
    <property type="match status" value="1"/>
</dbReference>
<protein>
    <recommendedName>
        <fullName evidence="1">non-specific serine/threonine protein kinase</fullName>
        <ecNumber evidence="1">2.7.11.1</ecNumber>
    </recommendedName>
</protein>
<evidence type="ECO:0000256" key="8">
    <source>
        <dbReference type="ARBA" id="ARBA00048679"/>
    </source>
</evidence>
<feature type="compositionally biased region" description="Pro residues" evidence="9">
    <location>
        <begin position="275"/>
        <end position="284"/>
    </location>
</feature>
<sequence length="540" mass="60628">MDDAEPTFLNTRRMGEDPELYVPGRGSFYPVHLGDILNGRYSVFRKLGAGAQSTVWLARDTKNPESRSYVAVKVFSADSSESEMRLADLLKRTDHPGRRHVELALDSFVVYGSNGRHFCKVLEPLGCSLAAVLEAAFEKRAKLNDPEDWRGVAVEGDTWSAEAAKHACYQLLQGLDYLHSQQIAHCDIQPGNVCLALDYDLAAMSENEIQQAPWVEEEEEESPPSPPPQPDDNDVGVSDTSSSSSSSSSQSESEWEKELKHQQALSEQQWAALPPGDPSAPPHSPLWNAANLINSRFTIELLQRRDGRPPAKDEIQYTVLPTPLPCKPTLLTSPSSQSHTTPPLRRLVLIDLGFSTPFPLCPTTPLRNLSDFRPPEALLENLPPSPSGKSDVFSLGLLFWEIVMLRRLVETRYYSREEDPDRAVQRGRQLRDLAQRIGPVPGVVREKWKGWEEWLDEGGKALGVEERDETVYEEGEFEWGDVWDQARQRRPRGMCDEEMREFVEMVLGMLAWVAEERPTTGELLESTWFASCREGGEASV</sequence>
<dbReference type="EC" id="2.7.11.1" evidence="1"/>
<proteinExistence type="predicted"/>
<comment type="caution">
    <text evidence="11">The sequence shown here is derived from an EMBL/GenBank/DDBJ whole genome shotgun (WGS) entry which is preliminary data.</text>
</comment>
<dbReference type="GO" id="GO:0005634">
    <property type="term" value="C:nucleus"/>
    <property type="evidence" value="ECO:0007669"/>
    <property type="project" value="TreeGrafter"/>
</dbReference>
<reference evidence="11" key="2">
    <citation type="submission" date="2023-05" db="EMBL/GenBank/DDBJ databases">
        <authorList>
            <consortium name="Lawrence Berkeley National Laboratory"/>
            <person name="Steindorff A."/>
            <person name="Hensen N."/>
            <person name="Bonometti L."/>
            <person name="Westerberg I."/>
            <person name="Brannstrom I.O."/>
            <person name="Guillou S."/>
            <person name="Cros-Aarteil S."/>
            <person name="Calhoun S."/>
            <person name="Haridas S."/>
            <person name="Kuo A."/>
            <person name="Mondo S."/>
            <person name="Pangilinan J."/>
            <person name="Riley R."/>
            <person name="Labutti K."/>
            <person name="Andreopoulos B."/>
            <person name="Lipzen A."/>
            <person name="Chen C."/>
            <person name="Yanf M."/>
            <person name="Daum C."/>
            <person name="Ng V."/>
            <person name="Clum A."/>
            <person name="Ohm R."/>
            <person name="Martin F."/>
            <person name="Silar P."/>
            <person name="Natvig D."/>
            <person name="Lalanne C."/>
            <person name="Gautier V."/>
            <person name="Ament-Velasquez S.L."/>
            <person name="Kruys A."/>
            <person name="Hutchinson M.I."/>
            <person name="Powell A.J."/>
            <person name="Barry K."/>
            <person name="Miller A.N."/>
            <person name="Grigoriev I.V."/>
            <person name="Debuchy R."/>
            <person name="Gladieux P."/>
            <person name="Thoren M.H."/>
            <person name="Johannesson H."/>
        </authorList>
    </citation>
    <scope>NUCLEOTIDE SEQUENCE</scope>
    <source>
        <strain evidence="11">PSN243</strain>
    </source>
</reference>
<dbReference type="Proteomes" id="UP001321760">
    <property type="component" value="Unassembled WGS sequence"/>
</dbReference>
<dbReference type="InterPro" id="IPR000719">
    <property type="entry name" value="Prot_kinase_dom"/>
</dbReference>
<dbReference type="GO" id="GO:0005737">
    <property type="term" value="C:cytoplasm"/>
    <property type="evidence" value="ECO:0007669"/>
    <property type="project" value="TreeGrafter"/>
</dbReference>
<evidence type="ECO:0000256" key="9">
    <source>
        <dbReference type="SAM" id="MobiDB-lite"/>
    </source>
</evidence>
<evidence type="ECO:0000256" key="6">
    <source>
        <dbReference type="ARBA" id="ARBA00022840"/>
    </source>
</evidence>
<gene>
    <name evidence="11" type="ORF">QBC34DRAFT_461658</name>
</gene>
<evidence type="ECO:0000313" key="11">
    <source>
        <dbReference type="EMBL" id="KAK4450275.1"/>
    </source>
</evidence>
<dbReference type="SUPFAM" id="SSF56112">
    <property type="entry name" value="Protein kinase-like (PK-like)"/>
    <property type="match status" value="1"/>
</dbReference>
<dbReference type="GO" id="GO:0050684">
    <property type="term" value="P:regulation of mRNA processing"/>
    <property type="evidence" value="ECO:0007669"/>
    <property type="project" value="TreeGrafter"/>
</dbReference>
<feature type="domain" description="Protein kinase" evidence="10">
    <location>
        <begin position="41"/>
        <end position="529"/>
    </location>
</feature>
<dbReference type="Gene3D" id="3.30.200.20">
    <property type="entry name" value="Phosphorylase Kinase, domain 1"/>
    <property type="match status" value="1"/>
</dbReference>
<name>A0AAV9GRW7_9PEZI</name>
<evidence type="ECO:0000256" key="5">
    <source>
        <dbReference type="ARBA" id="ARBA00022777"/>
    </source>
</evidence>
<keyword evidence="12" id="KW-1185">Reference proteome</keyword>
<reference evidence="11" key="1">
    <citation type="journal article" date="2023" name="Mol. Phylogenet. Evol.">
        <title>Genome-scale phylogeny and comparative genomics of the fungal order Sordariales.</title>
        <authorList>
            <person name="Hensen N."/>
            <person name="Bonometti L."/>
            <person name="Westerberg I."/>
            <person name="Brannstrom I.O."/>
            <person name="Guillou S."/>
            <person name="Cros-Aarteil S."/>
            <person name="Calhoun S."/>
            <person name="Haridas S."/>
            <person name="Kuo A."/>
            <person name="Mondo S."/>
            <person name="Pangilinan J."/>
            <person name="Riley R."/>
            <person name="LaButti K."/>
            <person name="Andreopoulos B."/>
            <person name="Lipzen A."/>
            <person name="Chen C."/>
            <person name="Yan M."/>
            <person name="Daum C."/>
            <person name="Ng V."/>
            <person name="Clum A."/>
            <person name="Steindorff A."/>
            <person name="Ohm R.A."/>
            <person name="Martin F."/>
            <person name="Silar P."/>
            <person name="Natvig D.O."/>
            <person name="Lalanne C."/>
            <person name="Gautier V."/>
            <person name="Ament-Velasquez S.L."/>
            <person name="Kruys A."/>
            <person name="Hutchinson M.I."/>
            <person name="Powell A.J."/>
            <person name="Barry K."/>
            <person name="Miller A.N."/>
            <person name="Grigoriev I.V."/>
            <person name="Debuchy R."/>
            <person name="Gladieux P."/>
            <person name="Hiltunen Thoren M."/>
            <person name="Johannesson H."/>
        </authorList>
    </citation>
    <scope>NUCLEOTIDE SEQUENCE</scope>
    <source>
        <strain evidence="11">PSN243</strain>
    </source>
</reference>
<evidence type="ECO:0000256" key="4">
    <source>
        <dbReference type="ARBA" id="ARBA00022741"/>
    </source>
</evidence>
<feature type="compositionally biased region" description="Low complexity" evidence="9">
    <location>
        <begin position="241"/>
        <end position="252"/>
    </location>
</feature>
<organism evidence="11 12">
    <name type="scientific">Podospora aff. communis PSN243</name>
    <dbReference type="NCBI Taxonomy" id="3040156"/>
    <lineage>
        <taxon>Eukaryota</taxon>
        <taxon>Fungi</taxon>
        <taxon>Dikarya</taxon>
        <taxon>Ascomycota</taxon>
        <taxon>Pezizomycotina</taxon>
        <taxon>Sordariomycetes</taxon>
        <taxon>Sordariomycetidae</taxon>
        <taxon>Sordariales</taxon>
        <taxon>Podosporaceae</taxon>
        <taxon>Podospora</taxon>
    </lineage>
</organism>
<dbReference type="EMBL" id="MU865933">
    <property type="protein sequence ID" value="KAK4450275.1"/>
    <property type="molecule type" value="Genomic_DNA"/>
</dbReference>
<keyword evidence="4" id="KW-0547">Nucleotide-binding</keyword>
<dbReference type="Pfam" id="PF00069">
    <property type="entry name" value="Pkinase"/>
    <property type="match status" value="1"/>
</dbReference>
<feature type="region of interest" description="Disordered" evidence="9">
    <location>
        <begin position="213"/>
        <end position="287"/>
    </location>
</feature>
<dbReference type="PROSITE" id="PS50011">
    <property type="entry name" value="PROTEIN_KINASE_DOM"/>
    <property type="match status" value="1"/>
</dbReference>
<evidence type="ECO:0000256" key="3">
    <source>
        <dbReference type="ARBA" id="ARBA00022679"/>
    </source>
</evidence>
<dbReference type="InterPro" id="IPR011009">
    <property type="entry name" value="Kinase-like_dom_sf"/>
</dbReference>
<keyword evidence="2" id="KW-0723">Serine/threonine-protein kinase</keyword>
<dbReference type="SMART" id="SM00220">
    <property type="entry name" value="S_TKc"/>
    <property type="match status" value="1"/>
</dbReference>
<comment type="catalytic activity">
    <reaction evidence="7">
        <text>L-threonyl-[protein] + ATP = O-phospho-L-threonyl-[protein] + ADP + H(+)</text>
        <dbReference type="Rhea" id="RHEA:46608"/>
        <dbReference type="Rhea" id="RHEA-COMP:11060"/>
        <dbReference type="Rhea" id="RHEA-COMP:11605"/>
        <dbReference type="ChEBI" id="CHEBI:15378"/>
        <dbReference type="ChEBI" id="CHEBI:30013"/>
        <dbReference type="ChEBI" id="CHEBI:30616"/>
        <dbReference type="ChEBI" id="CHEBI:61977"/>
        <dbReference type="ChEBI" id="CHEBI:456216"/>
        <dbReference type="EC" id="2.7.11.1"/>
    </reaction>
</comment>
<dbReference type="GO" id="GO:0000245">
    <property type="term" value="P:spliceosomal complex assembly"/>
    <property type="evidence" value="ECO:0007669"/>
    <property type="project" value="TreeGrafter"/>
</dbReference>
<dbReference type="AlphaFoldDB" id="A0AAV9GRW7"/>
<dbReference type="Gene3D" id="1.10.510.10">
    <property type="entry name" value="Transferase(Phosphotransferase) domain 1"/>
    <property type="match status" value="2"/>
</dbReference>
<dbReference type="InterPro" id="IPR051334">
    <property type="entry name" value="SRPK"/>
</dbReference>
<keyword evidence="5 11" id="KW-0418">Kinase</keyword>
<evidence type="ECO:0000256" key="1">
    <source>
        <dbReference type="ARBA" id="ARBA00012513"/>
    </source>
</evidence>
<dbReference type="GO" id="GO:0004674">
    <property type="term" value="F:protein serine/threonine kinase activity"/>
    <property type="evidence" value="ECO:0007669"/>
    <property type="project" value="UniProtKB-KW"/>
</dbReference>
<dbReference type="GO" id="GO:0005524">
    <property type="term" value="F:ATP binding"/>
    <property type="evidence" value="ECO:0007669"/>
    <property type="project" value="UniProtKB-KW"/>
</dbReference>
<accession>A0AAV9GRW7</accession>
<keyword evidence="3" id="KW-0808">Transferase</keyword>
<keyword evidence="6" id="KW-0067">ATP-binding</keyword>
<evidence type="ECO:0000256" key="7">
    <source>
        <dbReference type="ARBA" id="ARBA00047899"/>
    </source>
</evidence>